<dbReference type="AlphaFoldDB" id="A0A0E0CHN7"/>
<name>A0A0E0CHN7_9ORYZ</name>
<sequence>MVKAAVVAATAVADGSGVGDGGSEVNGSGGGTPGSGGGATSGGGWSMRCRRPTSPVSAGDGGERRTADLGFPRSRSGAFLVGVEGWCIIWSLCRYPSVCTRHLEASVLDALVDRVSEVKTLLRF</sequence>
<keyword evidence="3" id="KW-1185">Reference proteome</keyword>
<reference evidence="2" key="2">
    <citation type="submission" date="2018-05" db="EMBL/GenBank/DDBJ databases">
        <title>OmerRS3 (Oryza meridionalis Reference Sequence Version 3).</title>
        <authorList>
            <person name="Zhang J."/>
            <person name="Kudrna D."/>
            <person name="Lee S."/>
            <person name="Talag J."/>
            <person name="Welchert J."/>
            <person name="Wing R.A."/>
        </authorList>
    </citation>
    <scope>NUCLEOTIDE SEQUENCE [LARGE SCALE GENOMIC DNA]</scope>
    <source>
        <strain evidence="2">cv. OR44</strain>
    </source>
</reference>
<dbReference type="Proteomes" id="UP000008021">
    <property type="component" value="Chromosome 2"/>
</dbReference>
<dbReference type="EnsemblPlants" id="OMERI02G09300.1">
    <property type="protein sequence ID" value="OMERI02G09300.1"/>
    <property type="gene ID" value="OMERI02G09300"/>
</dbReference>
<dbReference type="HOGENOM" id="CLU_2007573_0_0_1"/>
<evidence type="ECO:0000313" key="3">
    <source>
        <dbReference type="Proteomes" id="UP000008021"/>
    </source>
</evidence>
<evidence type="ECO:0000313" key="2">
    <source>
        <dbReference type="EnsemblPlants" id="OMERI02G09300.1"/>
    </source>
</evidence>
<reference evidence="2" key="1">
    <citation type="submission" date="2015-04" db="UniProtKB">
        <authorList>
            <consortium name="EnsemblPlants"/>
        </authorList>
    </citation>
    <scope>IDENTIFICATION</scope>
</reference>
<evidence type="ECO:0000256" key="1">
    <source>
        <dbReference type="SAM" id="MobiDB-lite"/>
    </source>
</evidence>
<proteinExistence type="predicted"/>
<protein>
    <submittedName>
        <fullName evidence="2">Uncharacterized protein</fullName>
    </submittedName>
</protein>
<feature type="region of interest" description="Disordered" evidence="1">
    <location>
        <begin position="17"/>
        <end position="71"/>
    </location>
</feature>
<accession>A0A0E0CHN7</accession>
<organism evidence="2">
    <name type="scientific">Oryza meridionalis</name>
    <dbReference type="NCBI Taxonomy" id="40149"/>
    <lineage>
        <taxon>Eukaryota</taxon>
        <taxon>Viridiplantae</taxon>
        <taxon>Streptophyta</taxon>
        <taxon>Embryophyta</taxon>
        <taxon>Tracheophyta</taxon>
        <taxon>Spermatophyta</taxon>
        <taxon>Magnoliopsida</taxon>
        <taxon>Liliopsida</taxon>
        <taxon>Poales</taxon>
        <taxon>Poaceae</taxon>
        <taxon>BOP clade</taxon>
        <taxon>Oryzoideae</taxon>
        <taxon>Oryzeae</taxon>
        <taxon>Oryzinae</taxon>
        <taxon>Oryza</taxon>
    </lineage>
</organism>
<feature type="compositionally biased region" description="Gly residues" evidence="1">
    <location>
        <begin position="17"/>
        <end position="45"/>
    </location>
</feature>
<dbReference type="Gramene" id="OMERI02G09300.1">
    <property type="protein sequence ID" value="OMERI02G09300.1"/>
    <property type="gene ID" value="OMERI02G09300"/>
</dbReference>